<dbReference type="Pfam" id="PF00486">
    <property type="entry name" value="Trans_reg_C"/>
    <property type="match status" value="1"/>
</dbReference>
<dbReference type="EMBL" id="WUMK01000010">
    <property type="protein sequence ID" value="MXN48462.1"/>
    <property type="molecule type" value="Genomic_DNA"/>
</dbReference>
<gene>
    <name evidence="6" type="ORF">GR138_24925</name>
</gene>
<keyword evidence="4" id="KW-1133">Transmembrane helix</keyword>
<dbReference type="SUPFAM" id="SSF46894">
    <property type="entry name" value="C-terminal effector domain of the bipartite response regulators"/>
    <property type="match status" value="1"/>
</dbReference>
<keyword evidence="2" id="KW-0802">TPR repeat</keyword>
<sequence>MYFFADFVLDTDRAELRRSDGPATRLRPKTLELFKLLVQNSHRVLGKEELMEAIWPGIHVGEDSLFQCIREIRVALGDARREMVQVISGRGYLFALDVTTEPAASGTTEPRQQETKPDRKSRRGLSLVAVAASVLSVMALIGFALHGNSLFAPSRVVVVLQPIVDTDASPEGVALARDIASELIKGFSRIDGIHLIVREGEAVPALHGGAALDLRYELKRDPLNWILQARLIDTANQEIQAVAEASASEADRQRLMQRLAAGIGYPLGLRLSDLQEPEERAATPSAVAIRQAVASINQTTRERFGMARAILEQNLAENPDNVELQIALAGLHLRGMQMNWYDPAQSAVAEQDAAALLKGALASRPRSLPVLDASCRFLTVTNQFTESLVVCARALTVNPWDGTALYNLGLTQLQLGRFDDALASFLEAERYDTPEVSRWTWLLGAGWANLLLGRDEEAATFLQRSIAITAGSGRPYLLLAAAYQRLGRAREAREALAKAMEIRPGSTARNVALPTRNASNTFLAGSNAIIHTLMEIGLPSGTPR</sequence>
<feature type="repeat" description="TPR" evidence="2">
    <location>
        <begin position="473"/>
        <end position="506"/>
    </location>
</feature>
<reference evidence="6 7" key="1">
    <citation type="submission" date="2019-12" db="EMBL/GenBank/DDBJ databases">
        <title>Shinella kummerowiae sp. nov., a symbiotic bacterium isolated from root nodules of the herbal legume Kummerowia stipulacea.</title>
        <authorList>
            <person name="Gao J."/>
        </authorList>
    </citation>
    <scope>NUCLEOTIDE SEQUENCE [LARGE SCALE GENOMIC DNA]</scope>
    <source>
        <strain evidence="6 7">CCBAU 25048</strain>
    </source>
</reference>
<dbReference type="PROSITE" id="PS51755">
    <property type="entry name" value="OMPR_PHOB"/>
    <property type="match status" value="1"/>
</dbReference>
<evidence type="ECO:0000313" key="7">
    <source>
        <dbReference type="Proteomes" id="UP000435802"/>
    </source>
</evidence>
<dbReference type="CDD" id="cd00383">
    <property type="entry name" value="trans_reg_C"/>
    <property type="match status" value="1"/>
</dbReference>
<dbReference type="GO" id="GO:0000160">
    <property type="term" value="P:phosphorelay signal transduction system"/>
    <property type="evidence" value="ECO:0007669"/>
    <property type="project" value="InterPro"/>
</dbReference>
<dbReference type="GO" id="GO:0006355">
    <property type="term" value="P:regulation of DNA-templated transcription"/>
    <property type="evidence" value="ECO:0007669"/>
    <property type="project" value="InterPro"/>
</dbReference>
<feature type="domain" description="OmpR/PhoB-type" evidence="5">
    <location>
        <begin position="1"/>
        <end position="96"/>
    </location>
</feature>
<dbReference type="InterPro" id="IPR036388">
    <property type="entry name" value="WH-like_DNA-bd_sf"/>
</dbReference>
<comment type="caution">
    <text evidence="6">The sequence shown here is derived from an EMBL/GenBank/DDBJ whole genome shotgun (WGS) entry which is preliminary data.</text>
</comment>
<evidence type="ECO:0000259" key="5">
    <source>
        <dbReference type="PROSITE" id="PS51755"/>
    </source>
</evidence>
<dbReference type="RefSeq" id="WP_160861949.1">
    <property type="nucleotide sequence ID" value="NZ_WUMK01000010.1"/>
</dbReference>
<dbReference type="SMART" id="SM00862">
    <property type="entry name" value="Trans_reg_C"/>
    <property type="match status" value="1"/>
</dbReference>
<dbReference type="Pfam" id="PF13181">
    <property type="entry name" value="TPR_8"/>
    <property type="match status" value="1"/>
</dbReference>
<keyword evidence="7" id="KW-1185">Reference proteome</keyword>
<name>A0A6N8SNE8_9HYPH</name>
<dbReference type="InterPro" id="IPR011990">
    <property type="entry name" value="TPR-like_helical_dom_sf"/>
</dbReference>
<keyword evidence="4" id="KW-0472">Membrane</keyword>
<dbReference type="Proteomes" id="UP000435802">
    <property type="component" value="Unassembled WGS sequence"/>
</dbReference>
<dbReference type="GO" id="GO:0003677">
    <property type="term" value="F:DNA binding"/>
    <property type="evidence" value="ECO:0007669"/>
    <property type="project" value="UniProtKB-UniRule"/>
</dbReference>
<accession>A0A6N8SNE8</accession>
<feature type="transmembrane region" description="Helical" evidence="4">
    <location>
        <begin position="125"/>
        <end position="145"/>
    </location>
</feature>
<dbReference type="InterPro" id="IPR019734">
    <property type="entry name" value="TPR_rpt"/>
</dbReference>
<protein>
    <submittedName>
        <fullName evidence="6">Tetratricopeptide repeat protein</fullName>
    </submittedName>
</protein>
<dbReference type="Gene3D" id="1.25.40.10">
    <property type="entry name" value="Tetratricopeptide repeat domain"/>
    <property type="match status" value="2"/>
</dbReference>
<evidence type="ECO:0000313" key="6">
    <source>
        <dbReference type="EMBL" id="MXN48462.1"/>
    </source>
</evidence>
<organism evidence="6 7">
    <name type="scientific">Shinella kummerowiae</name>
    <dbReference type="NCBI Taxonomy" id="417745"/>
    <lineage>
        <taxon>Bacteria</taxon>
        <taxon>Pseudomonadati</taxon>
        <taxon>Pseudomonadota</taxon>
        <taxon>Alphaproteobacteria</taxon>
        <taxon>Hyphomicrobiales</taxon>
        <taxon>Rhizobiaceae</taxon>
        <taxon>Shinella</taxon>
    </lineage>
</organism>
<dbReference type="AlphaFoldDB" id="A0A6N8SNE8"/>
<dbReference type="OrthoDB" id="54411at2"/>
<dbReference type="InterPro" id="IPR001867">
    <property type="entry name" value="OmpR/PhoB-type_DNA-bd"/>
</dbReference>
<dbReference type="SUPFAM" id="SSF48452">
    <property type="entry name" value="TPR-like"/>
    <property type="match status" value="1"/>
</dbReference>
<keyword evidence="4" id="KW-0812">Transmembrane</keyword>
<dbReference type="Gene3D" id="1.10.10.10">
    <property type="entry name" value="Winged helix-like DNA-binding domain superfamily/Winged helix DNA-binding domain"/>
    <property type="match status" value="1"/>
</dbReference>
<dbReference type="SMART" id="SM00028">
    <property type="entry name" value="TPR"/>
    <property type="match status" value="3"/>
</dbReference>
<dbReference type="Pfam" id="PF13432">
    <property type="entry name" value="TPR_16"/>
    <property type="match status" value="1"/>
</dbReference>
<evidence type="ECO:0000256" key="2">
    <source>
        <dbReference type="PROSITE-ProRule" id="PRU00339"/>
    </source>
</evidence>
<evidence type="ECO:0000256" key="4">
    <source>
        <dbReference type="SAM" id="Phobius"/>
    </source>
</evidence>
<keyword evidence="1 3" id="KW-0238">DNA-binding</keyword>
<dbReference type="PROSITE" id="PS50005">
    <property type="entry name" value="TPR"/>
    <property type="match status" value="2"/>
</dbReference>
<evidence type="ECO:0000256" key="3">
    <source>
        <dbReference type="PROSITE-ProRule" id="PRU01091"/>
    </source>
</evidence>
<proteinExistence type="predicted"/>
<dbReference type="InterPro" id="IPR016032">
    <property type="entry name" value="Sig_transdc_resp-reg_C-effctor"/>
</dbReference>
<feature type="repeat" description="TPR" evidence="2">
    <location>
        <begin position="402"/>
        <end position="435"/>
    </location>
</feature>
<evidence type="ECO:0000256" key="1">
    <source>
        <dbReference type="ARBA" id="ARBA00023125"/>
    </source>
</evidence>
<feature type="DNA-binding region" description="OmpR/PhoB-type" evidence="3">
    <location>
        <begin position="1"/>
        <end position="96"/>
    </location>
</feature>